<proteinExistence type="predicted"/>
<gene>
    <name evidence="1" type="ORF">LEP1GSC131_0955</name>
</gene>
<dbReference type="AlphaFoldDB" id="A0A828Y8Q1"/>
<reference evidence="1" key="1">
    <citation type="submission" date="2012-10" db="EMBL/GenBank/DDBJ databases">
        <authorList>
            <person name="Harkins D.M."/>
            <person name="Durkin A.S."/>
            <person name="Brinkac L.M."/>
            <person name="Selengut J.D."/>
            <person name="Sanka R."/>
            <person name="DePew J."/>
            <person name="Purushe J."/>
            <person name="Picardeau M."/>
            <person name="Werts C."/>
            <person name="Goarant C."/>
            <person name="Vinetz J.M."/>
            <person name="Sutton G.G."/>
            <person name="Nelson W.C."/>
            <person name="Fouts D.E."/>
        </authorList>
    </citation>
    <scope>NUCLEOTIDE SEQUENCE [LARGE SCALE GENOMIC DNA]</scope>
    <source>
        <strain evidence="1">200802841</strain>
    </source>
</reference>
<protein>
    <submittedName>
        <fullName evidence="1">Uncharacterized protein</fullName>
    </submittedName>
</protein>
<accession>A0A828Y8Q1</accession>
<keyword evidence="2" id="KW-1185">Reference proteome</keyword>
<comment type="caution">
    <text evidence="1">The sequence shown here is derived from an EMBL/GenBank/DDBJ whole genome shotgun (WGS) entry which is preliminary data.</text>
</comment>
<evidence type="ECO:0000313" key="1">
    <source>
        <dbReference type="EMBL" id="EKO53606.1"/>
    </source>
</evidence>
<organism evidence="1 2">
    <name type="scientific">Leptospira kirschneri str. 200802841</name>
    <dbReference type="NCBI Taxonomy" id="1193047"/>
    <lineage>
        <taxon>Bacteria</taxon>
        <taxon>Pseudomonadati</taxon>
        <taxon>Spirochaetota</taxon>
        <taxon>Spirochaetia</taxon>
        <taxon>Leptospirales</taxon>
        <taxon>Leptospiraceae</taxon>
        <taxon>Leptospira</taxon>
    </lineage>
</organism>
<sequence>MFSVYNLLIRAKEPSPAVCGKSDLSRFYYAELMLIKNCRVLFTIPLFLDKRLNCIFILN</sequence>
<dbReference type="EMBL" id="AKWH02000005">
    <property type="protein sequence ID" value="EKO53606.1"/>
    <property type="molecule type" value="Genomic_DNA"/>
</dbReference>
<dbReference type="Proteomes" id="UP000006339">
    <property type="component" value="Unassembled WGS sequence"/>
</dbReference>
<evidence type="ECO:0000313" key="2">
    <source>
        <dbReference type="Proteomes" id="UP000006339"/>
    </source>
</evidence>
<name>A0A828Y8Q1_9LEPT</name>